<gene>
    <name evidence="9" type="ORF">OG727_04900</name>
    <name evidence="8" type="ORF">Scani_27840</name>
</gene>
<reference evidence="9" key="2">
    <citation type="submission" date="2022-10" db="EMBL/GenBank/DDBJ databases">
        <title>The complete genomes of actinobacterial strains from the NBC collection.</title>
        <authorList>
            <person name="Joergensen T.S."/>
            <person name="Alvarez Arevalo M."/>
            <person name="Sterndorff E.B."/>
            <person name="Faurdal D."/>
            <person name="Vuksanovic O."/>
            <person name="Mourched A.-S."/>
            <person name="Charusanti P."/>
            <person name="Shaw S."/>
            <person name="Blin K."/>
            <person name="Weber T."/>
        </authorList>
    </citation>
    <scope>NUCLEOTIDE SEQUENCE</scope>
    <source>
        <strain evidence="9">NBC_01256</strain>
    </source>
</reference>
<dbReference type="Proteomes" id="UP000435837">
    <property type="component" value="Unassembled WGS sequence"/>
</dbReference>
<feature type="transmembrane region" description="Helical" evidence="6">
    <location>
        <begin position="134"/>
        <end position="159"/>
    </location>
</feature>
<dbReference type="RefSeq" id="WP_159474280.1">
    <property type="nucleotide sequence ID" value="NZ_BAAATH010000013.1"/>
</dbReference>
<dbReference type="Gene3D" id="1.20.1250.20">
    <property type="entry name" value="MFS general substrate transporter like domains"/>
    <property type="match status" value="1"/>
</dbReference>
<feature type="transmembrane region" description="Helical" evidence="6">
    <location>
        <begin position="247"/>
        <end position="266"/>
    </location>
</feature>
<feature type="transmembrane region" description="Helical" evidence="6">
    <location>
        <begin position="360"/>
        <end position="380"/>
    </location>
</feature>
<dbReference type="AlphaFoldDB" id="A0A640S801"/>
<dbReference type="SUPFAM" id="SSF103473">
    <property type="entry name" value="MFS general substrate transporter"/>
    <property type="match status" value="1"/>
</dbReference>
<dbReference type="InterPro" id="IPR020846">
    <property type="entry name" value="MFS_dom"/>
</dbReference>
<feature type="transmembrane region" description="Helical" evidence="6">
    <location>
        <begin position="165"/>
        <end position="183"/>
    </location>
</feature>
<dbReference type="InterPro" id="IPR011701">
    <property type="entry name" value="MFS"/>
</dbReference>
<evidence type="ECO:0000259" key="7">
    <source>
        <dbReference type="PROSITE" id="PS50850"/>
    </source>
</evidence>
<protein>
    <submittedName>
        <fullName evidence="8">MFS transporter</fullName>
    </submittedName>
</protein>
<dbReference type="Proteomes" id="UP001432292">
    <property type="component" value="Chromosome"/>
</dbReference>
<feature type="transmembrane region" description="Helical" evidence="6">
    <location>
        <begin position="96"/>
        <end position="113"/>
    </location>
</feature>
<feature type="transmembrane region" description="Helical" evidence="6">
    <location>
        <begin position="333"/>
        <end position="354"/>
    </location>
</feature>
<feature type="region of interest" description="Disordered" evidence="5">
    <location>
        <begin position="388"/>
        <end position="418"/>
    </location>
</feature>
<proteinExistence type="predicted"/>
<dbReference type="EMBL" id="BLIN01000003">
    <property type="protein sequence ID" value="GFE06516.1"/>
    <property type="molecule type" value="Genomic_DNA"/>
</dbReference>
<dbReference type="InterPro" id="IPR036259">
    <property type="entry name" value="MFS_trans_sf"/>
</dbReference>
<evidence type="ECO:0000256" key="6">
    <source>
        <dbReference type="SAM" id="Phobius"/>
    </source>
</evidence>
<name>A0A640S801_9ACTN</name>
<feature type="transmembrane region" description="Helical" evidence="6">
    <location>
        <begin position="38"/>
        <end position="59"/>
    </location>
</feature>
<evidence type="ECO:0000313" key="8">
    <source>
        <dbReference type="EMBL" id="GFE06516.1"/>
    </source>
</evidence>
<dbReference type="PROSITE" id="PS50850">
    <property type="entry name" value="MFS"/>
    <property type="match status" value="1"/>
</dbReference>
<feature type="transmembrane region" description="Helical" evidence="6">
    <location>
        <begin position="273"/>
        <end position="292"/>
    </location>
</feature>
<evidence type="ECO:0000256" key="5">
    <source>
        <dbReference type="SAM" id="MobiDB-lite"/>
    </source>
</evidence>
<comment type="subcellular location">
    <subcellularLocation>
        <location evidence="1">Cell membrane</location>
        <topology evidence="1">Multi-pass membrane protein</topology>
    </subcellularLocation>
</comment>
<feature type="transmembrane region" description="Helical" evidence="6">
    <location>
        <begin position="204"/>
        <end position="227"/>
    </location>
</feature>
<sequence>MLLKRRHVALLAGLACMTAAFGVNFAAGALFPFLAAEHGWSAAALGAVAGLNTALTGLLQPLVGRAVDAWGARRVLLIGMSLLVAAQMLLSVTSQLWQFALAYGVLGAAGFAASSTPPVSALVSRWFPHRKASALTIITAGINLGQLLVVPAAAFLAGVEGIPTSYTFLGAGAAVLVIPLLLATPTEPPVASAPSAPAKATSAAARSGSLTLTITFGLHALSLYMVMLALPQYAIDHGTAPAASGNLAALAAAASLAAMIATGVLLRRAAPRSLLYALHALRTLALLLLAFAPGPALVLAGTVLFGLSSFATIPLTVAALTEKTPASRLGRSMARAWLVHQTAAALGVAAGGAVHAWTGSYTPLLAGIAAAPLLALVLLLRSRTADSDAGATTQPAPTHTSDTPVPDLPTSLTTEGMS</sequence>
<keyword evidence="3 6" id="KW-1133">Transmembrane helix</keyword>
<dbReference type="Pfam" id="PF07690">
    <property type="entry name" value="MFS_1"/>
    <property type="match status" value="2"/>
</dbReference>
<evidence type="ECO:0000313" key="9">
    <source>
        <dbReference type="EMBL" id="WUS21682.1"/>
    </source>
</evidence>
<evidence type="ECO:0000256" key="1">
    <source>
        <dbReference type="ARBA" id="ARBA00004651"/>
    </source>
</evidence>
<dbReference type="GO" id="GO:0005886">
    <property type="term" value="C:plasma membrane"/>
    <property type="evidence" value="ECO:0007669"/>
    <property type="project" value="UniProtKB-SubCell"/>
</dbReference>
<evidence type="ECO:0000313" key="10">
    <source>
        <dbReference type="Proteomes" id="UP000435837"/>
    </source>
</evidence>
<feature type="transmembrane region" description="Helical" evidence="6">
    <location>
        <begin position="71"/>
        <end position="90"/>
    </location>
</feature>
<feature type="transmembrane region" description="Helical" evidence="6">
    <location>
        <begin position="298"/>
        <end position="321"/>
    </location>
</feature>
<feature type="domain" description="Major facilitator superfamily (MFS) profile" evidence="7">
    <location>
        <begin position="8"/>
        <end position="385"/>
    </location>
</feature>
<organism evidence="8 10">
    <name type="scientific">Streptomyces caniferus</name>
    <dbReference type="NCBI Taxonomy" id="285557"/>
    <lineage>
        <taxon>Bacteria</taxon>
        <taxon>Bacillati</taxon>
        <taxon>Actinomycetota</taxon>
        <taxon>Actinomycetes</taxon>
        <taxon>Kitasatosporales</taxon>
        <taxon>Streptomycetaceae</taxon>
        <taxon>Streptomyces</taxon>
    </lineage>
</organism>
<dbReference type="PANTHER" id="PTHR11360">
    <property type="entry name" value="MONOCARBOXYLATE TRANSPORTER"/>
    <property type="match status" value="1"/>
</dbReference>
<evidence type="ECO:0000313" key="11">
    <source>
        <dbReference type="Proteomes" id="UP001432292"/>
    </source>
</evidence>
<keyword evidence="4 6" id="KW-0472">Membrane</keyword>
<feature type="compositionally biased region" description="Polar residues" evidence="5">
    <location>
        <begin position="390"/>
        <end position="403"/>
    </location>
</feature>
<dbReference type="PANTHER" id="PTHR11360:SF284">
    <property type="entry name" value="EG:103B4.3 PROTEIN-RELATED"/>
    <property type="match status" value="1"/>
</dbReference>
<evidence type="ECO:0000256" key="4">
    <source>
        <dbReference type="ARBA" id="ARBA00023136"/>
    </source>
</evidence>
<keyword evidence="2 6" id="KW-0812">Transmembrane</keyword>
<keyword evidence="11" id="KW-1185">Reference proteome</keyword>
<accession>A0A640S801</accession>
<dbReference type="OrthoDB" id="182417at2"/>
<dbReference type="InterPro" id="IPR050327">
    <property type="entry name" value="Proton-linked_MCT"/>
</dbReference>
<reference evidence="8 10" key="1">
    <citation type="submission" date="2019-12" db="EMBL/GenBank/DDBJ databases">
        <title>Whole genome shotgun sequence of Streptomyces caniferus NBRC 15389.</title>
        <authorList>
            <person name="Ichikawa N."/>
            <person name="Kimura A."/>
            <person name="Kitahashi Y."/>
            <person name="Komaki H."/>
            <person name="Tamura T."/>
        </authorList>
    </citation>
    <scope>NUCLEOTIDE SEQUENCE [LARGE SCALE GENOMIC DNA]</scope>
    <source>
        <strain evidence="8 10">NBRC 15389</strain>
    </source>
</reference>
<evidence type="ECO:0000256" key="3">
    <source>
        <dbReference type="ARBA" id="ARBA00022989"/>
    </source>
</evidence>
<evidence type="ECO:0000256" key="2">
    <source>
        <dbReference type="ARBA" id="ARBA00022692"/>
    </source>
</evidence>
<dbReference type="GO" id="GO:0022857">
    <property type="term" value="F:transmembrane transporter activity"/>
    <property type="evidence" value="ECO:0007669"/>
    <property type="project" value="InterPro"/>
</dbReference>
<dbReference type="EMBL" id="CP108473">
    <property type="protein sequence ID" value="WUS21682.1"/>
    <property type="molecule type" value="Genomic_DNA"/>
</dbReference>